<name>A0A7W5ZM20_9BACT</name>
<proteinExistence type="predicted"/>
<evidence type="ECO:0000313" key="3">
    <source>
        <dbReference type="Proteomes" id="UP000541352"/>
    </source>
</evidence>
<dbReference type="Gene3D" id="1.10.260.40">
    <property type="entry name" value="lambda repressor-like DNA-binding domains"/>
    <property type="match status" value="1"/>
</dbReference>
<dbReference type="AlphaFoldDB" id="A0A7W5ZM20"/>
<sequence>MKIVNEYEYQKAFLLFDELTAEMIVNPEKQTEARRVAEAIQAYEAEFVKFPRPTTLAGMIELKMYEMKLKQKDLAELLEVETSRVSEILNGKRKITLEVAKKLHTKLGIDGNFILEVA</sequence>
<dbReference type="InterPro" id="IPR010982">
    <property type="entry name" value="Lambda_DNA-bd_dom_sf"/>
</dbReference>
<dbReference type="EMBL" id="JACIBY010000004">
    <property type="protein sequence ID" value="MBB3838331.1"/>
    <property type="molecule type" value="Genomic_DNA"/>
</dbReference>
<dbReference type="Proteomes" id="UP000541352">
    <property type="component" value="Unassembled WGS sequence"/>
</dbReference>
<organism evidence="2 3">
    <name type="scientific">Runella defluvii</name>
    <dbReference type="NCBI Taxonomy" id="370973"/>
    <lineage>
        <taxon>Bacteria</taxon>
        <taxon>Pseudomonadati</taxon>
        <taxon>Bacteroidota</taxon>
        <taxon>Cytophagia</taxon>
        <taxon>Cytophagales</taxon>
        <taxon>Spirosomataceae</taxon>
        <taxon>Runella</taxon>
    </lineage>
</organism>
<feature type="domain" description="HTH cro/C1-type" evidence="1">
    <location>
        <begin position="66"/>
        <end position="114"/>
    </location>
</feature>
<gene>
    <name evidence="2" type="ORF">FHS57_002336</name>
</gene>
<evidence type="ECO:0000259" key="1">
    <source>
        <dbReference type="PROSITE" id="PS50943"/>
    </source>
</evidence>
<dbReference type="RefSeq" id="WP_183973661.1">
    <property type="nucleotide sequence ID" value="NZ_JACIBY010000004.1"/>
</dbReference>
<comment type="caution">
    <text evidence="2">The sequence shown here is derived from an EMBL/GenBank/DDBJ whole genome shotgun (WGS) entry which is preliminary data.</text>
</comment>
<dbReference type="SMART" id="SM00530">
    <property type="entry name" value="HTH_XRE"/>
    <property type="match status" value="1"/>
</dbReference>
<accession>A0A7W5ZM20</accession>
<dbReference type="GO" id="GO:0003677">
    <property type="term" value="F:DNA binding"/>
    <property type="evidence" value="ECO:0007669"/>
    <property type="project" value="InterPro"/>
</dbReference>
<dbReference type="SUPFAM" id="SSF47413">
    <property type="entry name" value="lambda repressor-like DNA-binding domains"/>
    <property type="match status" value="1"/>
</dbReference>
<reference evidence="2 3" key="1">
    <citation type="submission" date="2020-08" db="EMBL/GenBank/DDBJ databases">
        <title>Genomic Encyclopedia of Type Strains, Phase IV (KMG-IV): sequencing the most valuable type-strain genomes for metagenomic binning, comparative biology and taxonomic classification.</title>
        <authorList>
            <person name="Goeker M."/>
        </authorList>
    </citation>
    <scope>NUCLEOTIDE SEQUENCE [LARGE SCALE GENOMIC DNA]</scope>
    <source>
        <strain evidence="2 3">DSM 17976</strain>
    </source>
</reference>
<evidence type="ECO:0000313" key="2">
    <source>
        <dbReference type="EMBL" id="MBB3838331.1"/>
    </source>
</evidence>
<dbReference type="CDD" id="cd00093">
    <property type="entry name" value="HTH_XRE"/>
    <property type="match status" value="1"/>
</dbReference>
<dbReference type="Pfam" id="PF01381">
    <property type="entry name" value="HTH_3"/>
    <property type="match status" value="1"/>
</dbReference>
<protein>
    <submittedName>
        <fullName evidence="2">HTH-type transcriptional regulator/antitoxin HigA</fullName>
    </submittedName>
</protein>
<keyword evidence="3" id="KW-1185">Reference proteome</keyword>
<dbReference type="InterPro" id="IPR001387">
    <property type="entry name" value="Cro/C1-type_HTH"/>
</dbReference>
<dbReference type="PROSITE" id="PS50943">
    <property type="entry name" value="HTH_CROC1"/>
    <property type="match status" value="1"/>
</dbReference>